<dbReference type="RefSeq" id="XP_033676598.1">
    <property type="nucleotide sequence ID" value="XM_033830423.1"/>
</dbReference>
<organism evidence="1 2">
    <name type="scientific">Trematosphaeria pertusa</name>
    <dbReference type="NCBI Taxonomy" id="390896"/>
    <lineage>
        <taxon>Eukaryota</taxon>
        <taxon>Fungi</taxon>
        <taxon>Dikarya</taxon>
        <taxon>Ascomycota</taxon>
        <taxon>Pezizomycotina</taxon>
        <taxon>Dothideomycetes</taxon>
        <taxon>Pleosporomycetidae</taxon>
        <taxon>Pleosporales</taxon>
        <taxon>Massarineae</taxon>
        <taxon>Trematosphaeriaceae</taxon>
        <taxon>Trematosphaeria</taxon>
    </lineage>
</organism>
<evidence type="ECO:0000313" key="1">
    <source>
        <dbReference type="EMBL" id="KAF2241594.1"/>
    </source>
</evidence>
<dbReference type="EMBL" id="ML987211">
    <property type="protein sequence ID" value="KAF2241594.1"/>
    <property type="molecule type" value="Genomic_DNA"/>
</dbReference>
<sequence>MAIENTTPSDLLAMDKTYPQRIHLRRALLRDRQPDVLAHNPAIEPAVREFYAWLTNTYLPSRFPTLFTREADTDALRNHATDELLPLHVSPGAGGAEQALQLIGANIDTDFLFLLPIPPEGLSSPHAAATTTTTKYRLEGFVTCFPSGFDTRRKLNLALADIHAPVPGYGAKLERSMDRFFAALPVGRVVKRCNWSVTTNRELFALRGNHLSEEELAARAGKGKEEEVDLDECVLRCERQTLHRLPESKALVFAFKTYQYALQEIKDEGNGEALASAIEGLGQGSVPGMRVYKREVIWGKKVKAFLRGQENRN</sequence>
<dbReference type="InterPro" id="IPR021848">
    <property type="entry name" value="HODM_asu-like"/>
</dbReference>
<dbReference type="Pfam" id="PF11927">
    <property type="entry name" value="HODM_asu-like"/>
    <property type="match status" value="1"/>
</dbReference>
<protein>
    <submittedName>
        <fullName evidence="1">Uncharacterized protein</fullName>
    </submittedName>
</protein>
<gene>
    <name evidence="1" type="ORF">BU26DRAFT_525093</name>
</gene>
<dbReference type="OrthoDB" id="5043642at2759"/>
<evidence type="ECO:0000313" key="2">
    <source>
        <dbReference type="Proteomes" id="UP000800094"/>
    </source>
</evidence>
<dbReference type="GeneID" id="54583753"/>
<keyword evidence="2" id="KW-1185">Reference proteome</keyword>
<dbReference type="Proteomes" id="UP000800094">
    <property type="component" value="Unassembled WGS sequence"/>
</dbReference>
<proteinExistence type="predicted"/>
<name>A0A6A6HTT4_9PLEO</name>
<accession>A0A6A6HTT4</accession>
<reference evidence="1" key="1">
    <citation type="journal article" date="2020" name="Stud. Mycol.">
        <title>101 Dothideomycetes genomes: a test case for predicting lifestyles and emergence of pathogens.</title>
        <authorList>
            <person name="Haridas S."/>
            <person name="Albert R."/>
            <person name="Binder M."/>
            <person name="Bloem J."/>
            <person name="Labutti K."/>
            <person name="Salamov A."/>
            <person name="Andreopoulos B."/>
            <person name="Baker S."/>
            <person name="Barry K."/>
            <person name="Bills G."/>
            <person name="Bluhm B."/>
            <person name="Cannon C."/>
            <person name="Castanera R."/>
            <person name="Culley D."/>
            <person name="Daum C."/>
            <person name="Ezra D."/>
            <person name="Gonzalez J."/>
            <person name="Henrissat B."/>
            <person name="Kuo A."/>
            <person name="Liang C."/>
            <person name="Lipzen A."/>
            <person name="Lutzoni F."/>
            <person name="Magnuson J."/>
            <person name="Mondo S."/>
            <person name="Nolan M."/>
            <person name="Ohm R."/>
            <person name="Pangilinan J."/>
            <person name="Park H.-J."/>
            <person name="Ramirez L."/>
            <person name="Alfaro M."/>
            <person name="Sun H."/>
            <person name="Tritt A."/>
            <person name="Yoshinaga Y."/>
            <person name="Zwiers L.-H."/>
            <person name="Turgeon B."/>
            <person name="Goodwin S."/>
            <person name="Spatafora J."/>
            <person name="Crous P."/>
            <person name="Grigoriev I."/>
        </authorList>
    </citation>
    <scope>NUCLEOTIDE SEQUENCE</scope>
    <source>
        <strain evidence="1">CBS 122368</strain>
    </source>
</reference>
<dbReference type="AlphaFoldDB" id="A0A6A6HTT4"/>